<gene>
    <name evidence="2" type="ORF">PPYR1160_LOCUS13650</name>
</gene>
<reference evidence="2" key="1">
    <citation type="submission" date="2021-01" db="EMBL/GenBank/DDBJ databases">
        <authorList>
            <person name="Corre E."/>
            <person name="Pelletier E."/>
            <person name="Niang G."/>
            <person name="Scheremetjew M."/>
            <person name="Finn R."/>
            <person name="Kale V."/>
            <person name="Holt S."/>
            <person name="Cochrane G."/>
            <person name="Meng A."/>
            <person name="Brown T."/>
            <person name="Cohen L."/>
        </authorList>
    </citation>
    <scope>NUCLEOTIDE SEQUENCE</scope>
    <source>
        <strain evidence="2">CCMP2078</strain>
    </source>
</reference>
<proteinExistence type="predicted"/>
<feature type="region of interest" description="Disordered" evidence="1">
    <location>
        <begin position="49"/>
        <end position="97"/>
    </location>
</feature>
<sequence>MNGGNTMNGGSAMNGGARIFSGASMEQMPLSRMSSNDGSISQISAATTTTTMSATNSPNQSLPSQKALASSGSVSTQPQQTVGNQQQGMPNAPAPSQLSLAATNLDPFAPQVQKTEQPSYNGIQNNQSMYGAYASTGVQYVNMGAAGQHGSVSNGVAAQGSASHVAGGQAVPQQVQQQQDASVQNHQQGFAQIAMRLSGRDLGQQQSGVR</sequence>
<dbReference type="AlphaFoldDB" id="A0A7R9UES9"/>
<evidence type="ECO:0000256" key="1">
    <source>
        <dbReference type="SAM" id="MobiDB-lite"/>
    </source>
</evidence>
<feature type="compositionally biased region" description="Polar residues" evidence="1">
    <location>
        <begin position="58"/>
        <end position="75"/>
    </location>
</feature>
<protein>
    <submittedName>
        <fullName evidence="2">Uncharacterized protein</fullName>
    </submittedName>
</protein>
<feature type="region of interest" description="Disordered" evidence="1">
    <location>
        <begin position="155"/>
        <end position="210"/>
    </location>
</feature>
<feature type="compositionally biased region" description="Low complexity" evidence="1">
    <location>
        <begin position="165"/>
        <end position="188"/>
    </location>
</feature>
<accession>A0A7R9UES9</accession>
<feature type="compositionally biased region" description="Low complexity" evidence="1">
    <location>
        <begin position="76"/>
        <end position="88"/>
    </location>
</feature>
<dbReference type="EMBL" id="HBEA01017967">
    <property type="protein sequence ID" value="CAD8264147.1"/>
    <property type="molecule type" value="Transcribed_RNA"/>
</dbReference>
<evidence type="ECO:0000313" key="2">
    <source>
        <dbReference type="EMBL" id="CAD8264147.1"/>
    </source>
</evidence>
<name>A0A7R9UES9_9STRA</name>
<organism evidence="2">
    <name type="scientific">Pinguiococcus pyrenoidosus</name>
    <dbReference type="NCBI Taxonomy" id="172671"/>
    <lineage>
        <taxon>Eukaryota</taxon>
        <taxon>Sar</taxon>
        <taxon>Stramenopiles</taxon>
        <taxon>Ochrophyta</taxon>
        <taxon>Pinguiophyceae</taxon>
        <taxon>Pinguiochrysidales</taxon>
        <taxon>Pinguiochrysidaceae</taxon>
        <taxon>Pinguiococcus</taxon>
    </lineage>
</organism>